<evidence type="ECO:0000313" key="3">
    <source>
        <dbReference type="EMBL" id="GLJ59361.1"/>
    </source>
</evidence>
<name>A0AAD3NTD9_CRYJA</name>
<dbReference type="EMBL" id="BSEH01000022">
    <property type="protein sequence ID" value="GLJ56407.1"/>
    <property type="molecule type" value="Genomic_DNA"/>
</dbReference>
<sequence>MVSASDRARYRLVEQWFFPRLVRWPAYILDLCSRPTDRTTRREGQSLTSSFPKRQPLRPPTPTRLPPLWPGTDIVRGARRAHGSGSPRPGLSLPGLGREAIKLSRTPFKPIYSPN</sequence>
<protein>
    <submittedName>
        <fullName evidence="3">Uncharacterized protein</fullName>
    </submittedName>
</protein>
<reference evidence="3" key="1">
    <citation type="submission" date="2022-12" db="EMBL/GenBank/DDBJ databases">
        <title>Chromosome-Level Genome Assembly of Japanese Cedar (Cryptomeriajaponica D. Don).</title>
        <authorList>
            <person name="Fujino T."/>
            <person name="Yamaguchi K."/>
            <person name="Yokoyama T."/>
            <person name="Hamanaka T."/>
            <person name="Harazono Y."/>
            <person name="Kamada H."/>
            <person name="Kobayashi W."/>
            <person name="Ujino-Ihara T."/>
            <person name="Uchiyama K."/>
            <person name="Matsumoto A."/>
            <person name="Izuno A."/>
            <person name="Tsumura Y."/>
            <person name="Toyoda A."/>
            <person name="Shigenobu S."/>
            <person name="Moriguchi Y."/>
            <person name="Ueno S."/>
            <person name="Kasahara M."/>
        </authorList>
    </citation>
    <scope>NUCLEOTIDE SEQUENCE</scope>
</reference>
<evidence type="ECO:0000313" key="2">
    <source>
        <dbReference type="EMBL" id="GLJ56407.1"/>
    </source>
</evidence>
<dbReference type="AlphaFoldDB" id="A0AAD3NTD9"/>
<dbReference type="EMBL" id="BSEH01000860">
    <property type="protein sequence ID" value="GLJ59361.1"/>
    <property type="molecule type" value="Genomic_DNA"/>
</dbReference>
<evidence type="ECO:0000256" key="1">
    <source>
        <dbReference type="SAM" id="MobiDB-lite"/>
    </source>
</evidence>
<proteinExistence type="predicted"/>
<gene>
    <name evidence="2" type="ORF">SUGI_1222810</name>
    <name evidence="3" type="ORF">SUGI_1504960</name>
</gene>
<dbReference type="Proteomes" id="UP001234787">
    <property type="component" value="Unassembled WGS sequence"/>
</dbReference>
<organism evidence="3 4">
    <name type="scientific">Cryptomeria japonica</name>
    <name type="common">Japanese cedar</name>
    <name type="synonym">Cupressus japonica</name>
    <dbReference type="NCBI Taxonomy" id="3369"/>
    <lineage>
        <taxon>Eukaryota</taxon>
        <taxon>Viridiplantae</taxon>
        <taxon>Streptophyta</taxon>
        <taxon>Embryophyta</taxon>
        <taxon>Tracheophyta</taxon>
        <taxon>Spermatophyta</taxon>
        <taxon>Pinopsida</taxon>
        <taxon>Pinidae</taxon>
        <taxon>Conifers II</taxon>
        <taxon>Cupressales</taxon>
        <taxon>Cupressaceae</taxon>
        <taxon>Cryptomeria</taxon>
    </lineage>
</organism>
<feature type="region of interest" description="Disordered" evidence="1">
    <location>
        <begin position="35"/>
        <end position="98"/>
    </location>
</feature>
<feature type="compositionally biased region" description="Basic and acidic residues" evidence="1">
    <location>
        <begin position="35"/>
        <end position="44"/>
    </location>
</feature>
<accession>A0AAD3NTD9</accession>
<feature type="compositionally biased region" description="Pro residues" evidence="1">
    <location>
        <begin position="57"/>
        <end position="69"/>
    </location>
</feature>
<keyword evidence="4" id="KW-1185">Reference proteome</keyword>
<comment type="caution">
    <text evidence="3">The sequence shown here is derived from an EMBL/GenBank/DDBJ whole genome shotgun (WGS) entry which is preliminary data.</text>
</comment>
<evidence type="ECO:0000313" key="4">
    <source>
        <dbReference type="Proteomes" id="UP001234787"/>
    </source>
</evidence>